<evidence type="ECO:0000313" key="2">
    <source>
        <dbReference type="EMBL" id="KAJ7728544.1"/>
    </source>
</evidence>
<accession>A0AAD7HW86</accession>
<evidence type="ECO:0000256" key="1">
    <source>
        <dbReference type="SAM" id="MobiDB-lite"/>
    </source>
</evidence>
<dbReference type="AlphaFoldDB" id="A0AAD7HW86"/>
<reference evidence="2" key="1">
    <citation type="submission" date="2023-03" db="EMBL/GenBank/DDBJ databases">
        <title>Massive genome expansion in bonnet fungi (Mycena s.s.) driven by repeated elements and novel gene families across ecological guilds.</title>
        <authorList>
            <consortium name="Lawrence Berkeley National Laboratory"/>
            <person name="Harder C.B."/>
            <person name="Miyauchi S."/>
            <person name="Viragh M."/>
            <person name="Kuo A."/>
            <person name="Thoen E."/>
            <person name="Andreopoulos B."/>
            <person name="Lu D."/>
            <person name="Skrede I."/>
            <person name="Drula E."/>
            <person name="Henrissat B."/>
            <person name="Morin E."/>
            <person name="Kohler A."/>
            <person name="Barry K."/>
            <person name="LaButti K."/>
            <person name="Morin E."/>
            <person name="Salamov A."/>
            <person name="Lipzen A."/>
            <person name="Mereny Z."/>
            <person name="Hegedus B."/>
            <person name="Baldrian P."/>
            <person name="Stursova M."/>
            <person name="Weitz H."/>
            <person name="Taylor A."/>
            <person name="Grigoriev I.V."/>
            <person name="Nagy L.G."/>
            <person name="Martin F."/>
            <person name="Kauserud H."/>
        </authorList>
    </citation>
    <scope>NUCLEOTIDE SEQUENCE</scope>
    <source>
        <strain evidence="2">CBHHK182m</strain>
    </source>
</reference>
<evidence type="ECO:0000313" key="3">
    <source>
        <dbReference type="Proteomes" id="UP001215598"/>
    </source>
</evidence>
<organism evidence="2 3">
    <name type="scientific">Mycena metata</name>
    <dbReference type="NCBI Taxonomy" id="1033252"/>
    <lineage>
        <taxon>Eukaryota</taxon>
        <taxon>Fungi</taxon>
        <taxon>Dikarya</taxon>
        <taxon>Basidiomycota</taxon>
        <taxon>Agaricomycotina</taxon>
        <taxon>Agaricomycetes</taxon>
        <taxon>Agaricomycetidae</taxon>
        <taxon>Agaricales</taxon>
        <taxon>Marasmiineae</taxon>
        <taxon>Mycenaceae</taxon>
        <taxon>Mycena</taxon>
    </lineage>
</organism>
<keyword evidence="3" id="KW-1185">Reference proteome</keyword>
<protein>
    <submittedName>
        <fullName evidence="2">Uncharacterized protein</fullName>
    </submittedName>
</protein>
<feature type="region of interest" description="Disordered" evidence="1">
    <location>
        <begin position="169"/>
        <end position="226"/>
    </location>
</feature>
<dbReference type="EMBL" id="JARKIB010000172">
    <property type="protein sequence ID" value="KAJ7728544.1"/>
    <property type="molecule type" value="Genomic_DNA"/>
</dbReference>
<feature type="compositionally biased region" description="Low complexity" evidence="1">
    <location>
        <begin position="207"/>
        <end position="219"/>
    </location>
</feature>
<dbReference type="Proteomes" id="UP001215598">
    <property type="component" value="Unassembled WGS sequence"/>
</dbReference>
<name>A0AAD7HW86_9AGAR</name>
<feature type="compositionally biased region" description="Polar residues" evidence="1">
    <location>
        <begin position="169"/>
        <end position="178"/>
    </location>
</feature>
<gene>
    <name evidence="2" type="ORF">B0H16DRAFT_1470495</name>
</gene>
<comment type="caution">
    <text evidence="2">The sequence shown here is derived from an EMBL/GenBank/DDBJ whole genome shotgun (WGS) entry which is preliminary data.</text>
</comment>
<sequence length="295" mass="31926">MKSSLLPLNPGGPSATTLQALSEYCASADSPTASTLSPRDLEYTLATEFPPHLSASIYGKSWDKAPQHPHAVKPLPDTSHGVNSGGSLIIGPNVSHFLNSVAQYLNSPSHGLPASPNFRRSPLWDRNFGCDVSTYSTNTSSRRITPLSPLVLHPPSSPTMDVELTSDALPTTRTSPTSCMRAAPSTGTSRYPGLGYGFPRPLRDVSRTPSRRFTSGRTGTSRRTRTISNVLSASYSHTILHPVPGIKRYPDMDSEGPAHRPERSVLGHLRVAASLVRRLAVNSRERGQKRKAERV</sequence>
<proteinExistence type="predicted"/>